<dbReference type="InterPro" id="IPR050418">
    <property type="entry name" value="D-iso_2-hydroxyacid_DH_PdxB"/>
</dbReference>
<dbReference type="PANTHER" id="PTHR43761">
    <property type="entry name" value="D-ISOMER SPECIFIC 2-HYDROXYACID DEHYDROGENASE FAMILY PROTEIN (AFU_ORTHOLOGUE AFUA_1G13630)"/>
    <property type="match status" value="1"/>
</dbReference>
<feature type="domain" description="D-isomer specific 2-hydroxyacid dehydrogenase NAD-binding" evidence="6">
    <location>
        <begin position="106"/>
        <end position="281"/>
    </location>
</feature>
<dbReference type="RefSeq" id="WP_103423881.1">
    <property type="nucleotide sequence ID" value="NZ_CP026309.1"/>
</dbReference>
<organism evidence="7 8">
    <name type="scientific">Salinigranum rubrum</name>
    <dbReference type="NCBI Taxonomy" id="755307"/>
    <lineage>
        <taxon>Archaea</taxon>
        <taxon>Methanobacteriati</taxon>
        <taxon>Methanobacteriota</taxon>
        <taxon>Stenosarchaea group</taxon>
        <taxon>Halobacteria</taxon>
        <taxon>Halobacteriales</taxon>
        <taxon>Haloferacaceae</taxon>
        <taxon>Salinigranum</taxon>
    </lineage>
</organism>
<evidence type="ECO:0000256" key="1">
    <source>
        <dbReference type="ARBA" id="ARBA00005854"/>
    </source>
</evidence>
<dbReference type="GO" id="GO:0016616">
    <property type="term" value="F:oxidoreductase activity, acting on the CH-OH group of donors, NAD or NADP as acceptor"/>
    <property type="evidence" value="ECO:0007669"/>
    <property type="project" value="InterPro"/>
</dbReference>
<evidence type="ECO:0000313" key="8">
    <source>
        <dbReference type="Proteomes" id="UP000236584"/>
    </source>
</evidence>
<keyword evidence="3" id="KW-0520">NAD</keyword>
<protein>
    <submittedName>
        <fullName evidence="7">C-terminal binding protein</fullName>
    </submittedName>
</protein>
<dbReference type="PANTHER" id="PTHR43761:SF1">
    <property type="entry name" value="D-ISOMER SPECIFIC 2-HYDROXYACID DEHYDROGENASE CATALYTIC DOMAIN-CONTAINING PROTEIN-RELATED"/>
    <property type="match status" value="1"/>
</dbReference>
<evidence type="ECO:0000256" key="4">
    <source>
        <dbReference type="RuleBase" id="RU003719"/>
    </source>
</evidence>
<dbReference type="InterPro" id="IPR006140">
    <property type="entry name" value="D-isomer_DH_NAD-bd"/>
</dbReference>
<dbReference type="GO" id="GO:0003714">
    <property type="term" value="F:transcription corepressor activity"/>
    <property type="evidence" value="ECO:0007669"/>
    <property type="project" value="InterPro"/>
</dbReference>
<dbReference type="Gene3D" id="3.40.50.720">
    <property type="entry name" value="NAD(P)-binding Rossmann-like Domain"/>
    <property type="match status" value="2"/>
</dbReference>
<dbReference type="InterPro" id="IPR043322">
    <property type="entry name" value="CtBP"/>
</dbReference>
<dbReference type="Proteomes" id="UP000236584">
    <property type="component" value="Chromosome"/>
</dbReference>
<reference evidence="7 8" key="1">
    <citation type="submission" date="2018-01" db="EMBL/GenBank/DDBJ databases">
        <title>Complete genome sequence of Salinigranum rubrum GX10T, an extremely halophilic archaeon isolated from a marine solar saltern.</title>
        <authorList>
            <person name="Han S."/>
        </authorList>
    </citation>
    <scope>NUCLEOTIDE SEQUENCE [LARGE SCALE GENOMIC DNA]</scope>
    <source>
        <strain evidence="7 8">GX10</strain>
    </source>
</reference>
<evidence type="ECO:0000256" key="2">
    <source>
        <dbReference type="ARBA" id="ARBA00023002"/>
    </source>
</evidence>
<dbReference type="GO" id="GO:0051287">
    <property type="term" value="F:NAD binding"/>
    <property type="evidence" value="ECO:0007669"/>
    <property type="project" value="InterPro"/>
</dbReference>
<dbReference type="InterPro" id="IPR029753">
    <property type="entry name" value="D-isomer_DH_CS"/>
</dbReference>
<dbReference type="InterPro" id="IPR036291">
    <property type="entry name" value="NAD(P)-bd_dom_sf"/>
</dbReference>
<feature type="domain" description="D-isomer specific 2-hydroxyacid dehydrogenase catalytic" evidence="5">
    <location>
        <begin position="16"/>
        <end position="313"/>
    </location>
</feature>
<dbReference type="GeneID" id="35590582"/>
<evidence type="ECO:0000259" key="5">
    <source>
        <dbReference type="Pfam" id="PF00389"/>
    </source>
</evidence>
<dbReference type="CDD" id="cd05299">
    <property type="entry name" value="CtBP_dh"/>
    <property type="match status" value="1"/>
</dbReference>
<dbReference type="InterPro" id="IPR006139">
    <property type="entry name" value="D-isomer_2_OHA_DH_cat_dom"/>
</dbReference>
<comment type="similarity">
    <text evidence="1 4">Belongs to the D-isomer specific 2-hydroxyacid dehydrogenase family.</text>
</comment>
<evidence type="ECO:0000259" key="6">
    <source>
        <dbReference type="Pfam" id="PF02826"/>
    </source>
</evidence>
<dbReference type="Pfam" id="PF00389">
    <property type="entry name" value="2-Hacid_dh"/>
    <property type="match status" value="1"/>
</dbReference>
<dbReference type="FunFam" id="3.40.50.720:FF:000203">
    <property type="entry name" value="D-3-phosphoglycerate dehydrogenase (SerA)"/>
    <property type="match status" value="1"/>
</dbReference>
<evidence type="ECO:0000313" key="7">
    <source>
        <dbReference type="EMBL" id="AUV80373.1"/>
    </source>
</evidence>
<dbReference type="PROSITE" id="PS00670">
    <property type="entry name" value="D_2_HYDROXYACID_DH_2"/>
    <property type="match status" value="1"/>
</dbReference>
<dbReference type="OrthoDB" id="34275at2157"/>
<dbReference type="AlphaFoldDB" id="A0A2I8VEK8"/>
<evidence type="ECO:0000256" key="3">
    <source>
        <dbReference type="ARBA" id="ARBA00023027"/>
    </source>
</evidence>
<dbReference type="SUPFAM" id="SSF51735">
    <property type="entry name" value="NAD(P)-binding Rossmann-fold domains"/>
    <property type="match status" value="1"/>
</dbReference>
<gene>
    <name evidence="7" type="ORF">C2R22_00795</name>
</gene>
<dbReference type="KEGG" id="srub:C2R22_00795"/>
<name>A0A2I8VEK8_9EURY</name>
<dbReference type="Pfam" id="PF02826">
    <property type="entry name" value="2-Hacid_dh_C"/>
    <property type="match status" value="1"/>
</dbReference>
<keyword evidence="2 4" id="KW-0560">Oxidoreductase</keyword>
<proteinExistence type="inferred from homology"/>
<sequence length="318" mass="34972">MKVVVTDYDFPDLALERELAAEAGVELAAAQARTPAEVVEAAEGADALLVQYAQVDRSVFEALDLTAVGRYGIGVDSVDLDAATEHGVRVLNVPAYCLDEVSTHAFALLLACVRKVARYDREIRDGRWDWTVAKPIHRFGGGTLGLAGFGKIPRELGRRASAFDLDVIAYDPYVDADEMADHGVTKVDFDALLDRSDFVSVHVPLTDETRHLFDARAFERMNDDAIIVNTSRGATVDVRALHDALRDEELAGAGIDVMPEEPPEYTALFDRDEVVCTPHVAWYSEESYEELRRTVTRDVLGVLRGDDPEHLVNTAVDG</sequence>
<accession>A0A2I8VEK8</accession>
<keyword evidence="8" id="KW-1185">Reference proteome</keyword>
<dbReference type="SUPFAM" id="SSF52283">
    <property type="entry name" value="Formate/glycerate dehydrogenase catalytic domain-like"/>
    <property type="match status" value="1"/>
</dbReference>
<dbReference type="EMBL" id="CP026309">
    <property type="protein sequence ID" value="AUV80373.1"/>
    <property type="molecule type" value="Genomic_DNA"/>
</dbReference>